<feature type="region of interest" description="Disordered" evidence="1">
    <location>
        <begin position="417"/>
        <end position="642"/>
    </location>
</feature>
<proteinExistence type="predicted"/>
<feature type="compositionally biased region" description="Low complexity" evidence="1">
    <location>
        <begin position="373"/>
        <end position="382"/>
    </location>
</feature>
<feature type="region of interest" description="Disordered" evidence="1">
    <location>
        <begin position="319"/>
        <end position="393"/>
    </location>
</feature>
<dbReference type="PANTHER" id="PTHR35006">
    <property type="entry name" value="GLYOXALASE FAMILY PROTEIN (AFU_ORTHOLOGUE AFUA_5G14830)"/>
    <property type="match status" value="1"/>
</dbReference>
<evidence type="ECO:0000259" key="2">
    <source>
        <dbReference type="PROSITE" id="PS51819"/>
    </source>
</evidence>
<reference evidence="3" key="1">
    <citation type="journal article" date="2020" name="Stud. Mycol.">
        <title>101 Dothideomycetes genomes: a test case for predicting lifestyles and emergence of pathogens.</title>
        <authorList>
            <person name="Haridas S."/>
            <person name="Albert R."/>
            <person name="Binder M."/>
            <person name="Bloem J."/>
            <person name="Labutti K."/>
            <person name="Salamov A."/>
            <person name="Andreopoulos B."/>
            <person name="Baker S."/>
            <person name="Barry K."/>
            <person name="Bills G."/>
            <person name="Bluhm B."/>
            <person name="Cannon C."/>
            <person name="Castanera R."/>
            <person name="Culley D."/>
            <person name="Daum C."/>
            <person name="Ezra D."/>
            <person name="Gonzalez J."/>
            <person name="Henrissat B."/>
            <person name="Kuo A."/>
            <person name="Liang C."/>
            <person name="Lipzen A."/>
            <person name="Lutzoni F."/>
            <person name="Magnuson J."/>
            <person name="Mondo S."/>
            <person name="Nolan M."/>
            <person name="Ohm R."/>
            <person name="Pangilinan J."/>
            <person name="Park H.-J."/>
            <person name="Ramirez L."/>
            <person name="Alfaro M."/>
            <person name="Sun H."/>
            <person name="Tritt A."/>
            <person name="Yoshinaga Y."/>
            <person name="Zwiers L.-H."/>
            <person name="Turgeon B."/>
            <person name="Goodwin S."/>
            <person name="Spatafora J."/>
            <person name="Crous P."/>
            <person name="Grigoriev I."/>
        </authorList>
    </citation>
    <scope>NUCLEOTIDE SEQUENCE</scope>
    <source>
        <strain evidence="3">CBS 279.74</strain>
    </source>
</reference>
<dbReference type="SUPFAM" id="SSF54593">
    <property type="entry name" value="Glyoxalase/Bleomycin resistance protein/Dihydroxybiphenyl dioxygenase"/>
    <property type="match status" value="1"/>
</dbReference>
<dbReference type="CDD" id="cd07262">
    <property type="entry name" value="VOC_like"/>
    <property type="match status" value="1"/>
</dbReference>
<evidence type="ECO:0000313" key="4">
    <source>
        <dbReference type="Proteomes" id="UP000799428"/>
    </source>
</evidence>
<feature type="region of interest" description="Disordered" evidence="1">
    <location>
        <begin position="680"/>
        <end position="705"/>
    </location>
</feature>
<dbReference type="PROSITE" id="PS51819">
    <property type="entry name" value="VOC"/>
    <property type="match status" value="1"/>
</dbReference>
<feature type="compositionally biased region" description="Low complexity" evidence="1">
    <location>
        <begin position="543"/>
        <end position="563"/>
    </location>
</feature>
<protein>
    <recommendedName>
        <fullName evidence="2">VOC domain-containing protein</fullName>
    </recommendedName>
</protein>
<organism evidence="3 4">
    <name type="scientific">Pleomassaria siparia CBS 279.74</name>
    <dbReference type="NCBI Taxonomy" id="1314801"/>
    <lineage>
        <taxon>Eukaryota</taxon>
        <taxon>Fungi</taxon>
        <taxon>Dikarya</taxon>
        <taxon>Ascomycota</taxon>
        <taxon>Pezizomycotina</taxon>
        <taxon>Dothideomycetes</taxon>
        <taxon>Pleosporomycetidae</taxon>
        <taxon>Pleosporales</taxon>
        <taxon>Pleomassariaceae</taxon>
        <taxon>Pleomassaria</taxon>
    </lineage>
</organism>
<dbReference type="InterPro" id="IPR037523">
    <property type="entry name" value="VOC_core"/>
</dbReference>
<dbReference type="AlphaFoldDB" id="A0A6G1K4P7"/>
<feature type="compositionally biased region" description="Polar residues" evidence="1">
    <location>
        <begin position="417"/>
        <end position="428"/>
    </location>
</feature>
<keyword evidence="4" id="KW-1185">Reference proteome</keyword>
<evidence type="ECO:0000313" key="3">
    <source>
        <dbReference type="EMBL" id="KAF2707421.1"/>
    </source>
</evidence>
<feature type="compositionally biased region" description="Polar residues" evidence="1">
    <location>
        <begin position="603"/>
        <end position="612"/>
    </location>
</feature>
<feature type="compositionally biased region" description="Basic residues" evidence="1">
    <location>
        <begin position="532"/>
        <end position="542"/>
    </location>
</feature>
<dbReference type="Proteomes" id="UP000799428">
    <property type="component" value="Unassembled WGS sequence"/>
</dbReference>
<dbReference type="OrthoDB" id="10249419at2759"/>
<dbReference type="EMBL" id="MU005774">
    <property type="protein sequence ID" value="KAF2707421.1"/>
    <property type="molecule type" value="Genomic_DNA"/>
</dbReference>
<feature type="compositionally biased region" description="Polar residues" evidence="1">
    <location>
        <begin position="326"/>
        <end position="367"/>
    </location>
</feature>
<feature type="compositionally biased region" description="Basic residues" evidence="1">
    <location>
        <begin position="564"/>
        <end position="574"/>
    </location>
</feature>
<feature type="compositionally biased region" description="Basic and acidic residues" evidence="1">
    <location>
        <begin position="685"/>
        <end position="695"/>
    </location>
</feature>
<feature type="compositionally biased region" description="Polar residues" evidence="1">
    <location>
        <begin position="517"/>
        <end position="529"/>
    </location>
</feature>
<name>A0A6G1K4P7_9PLEO</name>
<feature type="compositionally biased region" description="Basic residues" evidence="1">
    <location>
        <begin position="453"/>
        <end position="468"/>
    </location>
</feature>
<gene>
    <name evidence="3" type="ORF">K504DRAFT_447413</name>
</gene>
<evidence type="ECO:0000256" key="1">
    <source>
        <dbReference type="SAM" id="MobiDB-lite"/>
    </source>
</evidence>
<sequence length="719" mass="77145">MPVSHIGLTVSHLPTSCSFFLSALQPLGYRFVGEQKNQIGLGITDADFFLCQETPGVKAGAAHIAFTAPSRTAVRDFYAAALNAGGRPNGAPAARTGEDDHFNAAVLDLDGNSIEVVFSNKPDCRDDGTVIQHSRVMTWRKSMTESYGDDRTAVSARTSHTASRQTPGVSKAPSVASMASMAATMVQSVSAPDTVQQAGTSATKSGDGTKTLIGTLLGAAAGAAVAYAMCKSEQDSAKKESEFIAFKDAQAHVAHVAHVATVAAQAIEHTKRVMQTPQYMTDAPQQQQQAVVHRNINDDAEYHYAATQPRSVYTQQAIEAAPPRSEYSSVASSRTGQQRQIEYTPAHSTAPSQSQFTALQRSYTSPEHSIAPSQSQSQSQSQFTAPQRSLTNPDMNAVAKTKSTVSRVHSVAPSSLISSYVGEQQPSRRNGEGSVYSHHSSKSKAKSSAPSHVSKHSSHPKHTTKSHSRAPSPPPSTIKAKAQSVIGSILGRDPKPIDDDLIEDFDWDWKDNEYNDTDSVAPSDSISNAGSHRSHRRRKSKSRSGGSEVSKYSSSSERTSSSKHTIKPKSKPKHASVESDVQSDKKSSAPSYRSRSHSHSQRPNHGNPSPLSQEVLLEEHANHANVMSAPSDAGTLRPVKSNSRKDSLMAGQYDNLFNGATQHGTGSVAGELPIRGITQSMIDGETGREDRDKGSKVGMKNPNRSMINYSLGQKMKVFE</sequence>
<accession>A0A6G1K4P7</accession>
<dbReference type="Gene3D" id="3.10.180.10">
    <property type="entry name" value="2,3-Dihydroxybiphenyl 1,2-Dioxygenase, domain 1"/>
    <property type="match status" value="1"/>
</dbReference>
<feature type="compositionally biased region" description="Polar residues" evidence="1">
    <location>
        <begin position="383"/>
        <end position="393"/>
    </location>
</feature>
<dbReference type="InterPro" id="IPR029068">
    <property type="entry name" value="Glyas_Bleomycin-R_OHBP_Dase"/>
</dbReference>
<feature type="domain" description="VOC" evidence="2">
    <location>
        <begin position="2"/>
        <end position="119"/>
    </location>
</feature>
<dbReference type="PANTHER" id="PTHR35006:SF3">
    <property type="entry name" value="GLYOXALASE FAMILY PROTEIN (AFU_ORTHOLOGUE AFUA_3G06020)"/>
    <property type="match status" value="1"/>
</dbReference>